<protein>
    <recommendedName>
        <fullName evidence="8">Phospho-2-dehydro-3-deoxyheptonate aldolase</fullName>
        <ecNumber evidence="8">2.5.1.54</ecNumber>
    </recommendedName>
</protein>
<dbReference type="GO" id="GO:0009073">
    <property type="term" value="P:aromatic amino acid family biosynthetic process"/>
    <property type="evidence" value="ECO:0007669"/>
    <property type="project" value="UniProtKB-KW"/>
</dbReference>
<sequence length="359" mass="38916">MDMKSTVHPLQDVNIVGTSPLISPVQLKQEFPLTDALAEHVWKSRNTVCSILRGDDPRVMAIVGPCSIHDPAMALEYAAQLKVVADEVSDMLFVVMRVYFEKPRTTVGWKGLINDPHLNDTFDIVEGLRRARQTLCQVNSTGLPAATEMLEPITPQYIADLITVASIGARTTESPTHRQMASGLSMPVGFKNSTEGSLEVAINAMKAAQAQHRFLGIDGNGQTCVMTTRGNQYGHLILRGGRNGPNYHAEAVAEASAMLKAAQLPPRLLVDCSHANSSKDYRRQPQVWNDVIGQRAAGNSEIVGLMLESNLCEGAQTLGPDPASLQYGVSITDGCISLETTAQLLRSARQMLRSGRRSG</sequence>
<dbReference type="FunFam" id="3.20.20.70:FF:000005">
    <property type="entry name" value="Phospho-2-dehydro-3-deoxyheptonate aldolase"/>
    <property type="match status" value="1"/>
</dbReference>
<dbReference type="EC" id="2.5.1.54" evidence="8"/>
<dbReference type="Proteomes" id="UP000321083">
    <property type="component" value="Unassembled WGS sequence"/>
</dbReference>
<dbReference type="NCBIfam" id="TIGR00034">
    <property type="entry name" value="aroFGH"/>
    <property type="match status" value="1"/>
</dbReference>
<comment type="pathway">
    <text evidence="2 8">Metabolic intermediate biosynthesis; chorismate biosynthesis; chorismate from D-erythrose 4-phosphate and phosphoenolpyruvate: step 1/7.</text>
</comment>
<dbReference type="GO" id="GO:0003849">
    <property type="term" value="F:3-deoxy-7-phosphoheptulonate synthase activity"/>
    <property type="evidence" value="ECO:0007669"/>
    <property type="project" value="UniProtKB-EC"/>
</dbReference>
<dbReference type="InterPro" id="IPR006218">
    <property type="entry name" value="DAHP1/KDSA"/>
</dbReference>
<dbReference type="SUPFAM" id="SSF51569">
    <property type="entry name" value="Aldolase"/>
    <property type="match status" value="1"/>
</dbReference>
<proteinExistence type="inferred from homology"/>
<keyword evidence="4 8" id="KW-0028">Amino-acid biosynthesis</keyword>
<keyword evidence="5 8" id="KW-0808">Transferase</keyword>
<dbReference type="GO" id="GO:0042802">
    <property type="term" value="F:identical protein binding"/>
    <property type="evidence" value="ECO:0007669"/>
    <property type="project" value="UniProtKB-ARBA"/>
</dbReference>
<evidence type="ECO:0000256" key="6">
    <source>
        <dbReference type="ARBA" id="ARBA00023141"/>
    </source>
</evidence>
<dbReference type="GO" id="GO:0005737">
    <property type="term" value="C:cytoplasm"/>
    <property type="evidence" value="ECO:0007669"/>
    <property type="project" value="TreeGrafter"/>
</dbReference>
<reference evidence="10 11" key="1">
    <citation type="submission" date="2019-08" db="EMBL/GenBank/DDBJ databases">
        <title>100 year-old enigma solved: identification of Planctomyces bekefii, the type genus and species of the phylum Planctomycetes.</title>
        <authorList>
            <person name="Svetlana D.N."/>
            <person name="Overmann J."/>
        </authorList>
    </citation>
    <scope>NUCLEOTIDE SEQUENCE [LARGE SCALE GENOMIC DNA]</scope>
    <source>
        <strain evidence="10">Phe10_nw2017</strain>
    </source>
</reference>
<dbReference type="GO" id="GO:0009423">
    <property type="term" value="P:chorismate biosynthetic process"/>
    <property type="evidence" value="ECO:0007669"/>
    <property type="project" value="UniProtKB-UniPathway"/>
</dbReference>
<dbReference type="GO" id="GO:0008652">
    <property type="term" value="P:amino acid biosynthetic process"/>
    <property type="evidence" value="ECO:0007669"/>
    <property type="project" value="UniProtKB-KW"/>
</dbReference>
<evidence type="ECO:0000256" key="2">
    <source>
        <dbReference type="ARBA" id="ARBA00004688"/>
    </source>
</evidence>
<comment type="similarity">
    <text evidence="3 8">Belongs to the class-I DAHP synthase family.</text>
</comment>
<dbReference type="InterPro" id="IPR013785">
    <property type="entry name" value="Aldolase_TIM"/>
</dbReference>
<dbReference type="NCBIfam" id="NF009395">
    <property type="entry name" value="PRK12755.1"/>
    <property type="match status" value="1"/>
</dbReference>
<dbReference type="Pfam" id="PF00793">
    <property type="entry name" value="DAHP_synth_1"/>
    <property type="match status" value="1"/>
</dbReference>
<reference evidence="10 11" key="2">
    <citation type="submission" date="2019-08" db="EMBL/GenBank/DDBJ databases">
        <authorList>
            <person name="Henke P."/>
        </authorList>
    </citation>
    <scope>NUCLEOTIDE SEQUENCE [LARGE SCALE GENOMIC DNA]</scope>
    <source>
        <strain evidence="10">Phe10_nw2017</strain>
    </source>
</reference>
<evidence type="ECO:0000256" key="7">
    <source>
        <dbReference type="ARBA" id="ARBA00047508"/>
    </source>
</evidence>
<evidence type="ECO:0000256" key="1">
    <source>
        <dbReference type="ARBA" id="ARBA00003726"/>
    </source>
</evidence>
<evidence type="ECO:0000256" key="3">
    <source>
        <dbReference type="ARBA" id="ARBA00007985"/>
    </source>
</evidence>
<dbReference type="InterPro" id="IPR006219">
    <property type="entry name" value="DAHP_synth_1"/>
</dbReference>
<dbReference type="PANTHER" id="PTHR21225">
    <property type="entry name" value="PHOSPHO-2-DEHYDRO-3-DEOXYHEPTONATE ALDOLASE DAHP SYNTHETASE"/>
    <property type="match status" value="1"/>
</dbReference>
<comment type="caution">
    <text evidence="10">The sequence shown here is derived from an EMBL/GenBank/DDBJ whole genome shotgun (WGS) entry which is preliminary data.</text>
</comment>
<dbReference type="PANTHER" id="PTHR21225:SF10">
    <property type="entry name" value="PHOSPHO-2-DEHYDRO-3-DEOXYHEPTONATE ALDOLASE, TYR-SENSITIVE"/>
    <property type="match status" value="1"/>
</dbReference>
<feature type="domain" description="DAHP synthetase I/KDSA" evidence="9">
    <location>
        <begin position="50"/>
        <end position="344"/>
    </location>
</feature>
<evidence type="ECO:0000259" key="9">
    <source>
        <dbReference type="Pfam" id="PF00793"/>
    </source>
</evidence>
<evidence type="ECO:0000256" key="4">
    <source>
        <dbReference type="ARBA" id="ARBA00022605"/>
    </source>
</evidence>
<keyword evidence="6 8" id="KW-0057">Aromatic amino acid biosynthesis</keyword>
<keyword evidence="11" id="KW-1185">Reference proteome</keyword>
<dbReference type="PIRSF" id="PIRSF001361">
    <property type="entry name" value="DAHP_synthase"/>
    <property type="match status" value="1"/>
</dbReference>
<dbReference type="Gene3D" id="3.20.20.70">
    <property type="entry name" value="Aldolase class I"/>
    <property type="match status" value="1"/>
</dbReference>
<accession>A0A5C6M509</accession>
<dbReference type="AlphaFoldDB" id="A0A5C6M509"/>
<evidence type="ECO:0000256" key="5">
    <source>
        <dbReference type="ARBA" id="ARBA00022679"/>
    </source>
</evidence>
<evidence type="ECO:0000256" key="8">
    <source>
        <dbReference type="PIRNR" id="PIRNR001361"/>
    </source>
</evidence>
<evidence type="ECO:0000313" key="11">
    <source>
        <dbReference type="Proteomes" id="UP000321083"/>
    </source>
</evidence>
<dbReference type="EMBL" id="SRHE01000347">
    <property type="protein sequence ID" value="TWW09209.1"/>
    <property type="molecule type" value="Genomic_DNA"/>
</dbReference>
<name>A0A5C6M509_9PLAN</name>
<comment type="function">
    <text evidence="1 8">Stereospecific condensation of phosphoenolpyruvate (PEP) and D-erythrose-4-phosphate (E4P) giving rise to 3-deoxy-D-arabino-heptulosonate-7-phosphate (DAHP).</text>
</comment>
<comment type="catalytic activity">
    <reaction evidence="7 8">
        <text>D-erythrose 4-phosphate + phosphoenolpyruvate + H2O = 7-phospho-2-dehydro-3-deoxy-D-arabino-heptonate + phosphate</text>
        <dbReference type="Rhea" id="RHEA:14717"/>
        <dbReference type="ChEBI" id="CHEBI:15377"/>
        <dbReference type="ChEBI" id="CHEBI:16897"/>
        <dbReference type="ChEBI" id="CHEBI:43474"/>
        <dbReference type="ChEBI" id="CHEBI:58394"/>
        <dbReference type="ChEBI" id="CHEBI:58702"/>
        <dbReference type="EC" id="2.5.1.54"/>
    </reaction>
</comment>
<organism evidence="10 11">
    <name type="scientific">Planctomyces bekefii</name>
    <dbReference type="NCBI Taxonomy" id="1653850"/>
    <lineage>
        <taxon>Bacteria</taxon>
        <taxon>Pseudomonadati</taxon>
        <taxon>Planctomycetota</taxon>
        <taxon>Planctomycetia</taxon>
        <taxon>Planctomycetales</taxon>
        <taxon>Planctomycetaceae</taxon>
        <taxon>Planctomyces</taxon>
    </lineage>
</organism>
<evidence type="ECO:0000313" key="10">
    <source>
        <dbReference type="EMBL" id="TWW09209.1"/>
    </source>
</evidence>
<gene>
    <name evidence="10" type="primary">aroF</name>
    <name evidence="10" type="ORF">E3A20_16620</name>
</gene>
<dbReference type="UniPathway" id="UPA00053">
    <property type="reaction ID" value="UER00084"/>
</dbReference>